<proteinExistence type="predicted"/>
<keyword evidence="2" id="KW-0645">Protease</keyword>
<dbReference type="InterPro" id="IPR046838">
    <property type="entry name" value="BrxL_N"/>
</dbReference>
<protein>
    <submittedName>
        <fullName evidence="2">ATP-dependent Lon protease</fullName>
    </submittedName>
</protein>
<dbReference type="InterPro" id="IPR013473">
    <property type="entry name" value="BrxL"/>
</dbReference>
<dbReference type="InterPro" id="IPR027417">
    <property type="entry name" value="P-loop_NTPase"/>
</dbReference>
<name>A0A017RS90_9CLOT</name>
<dbReference type="GO" id="GO:0008233">
    <property type="term" value="F:peptidase activity"/>
    <property type="evidence" value="ECO:0007669"/>
    <property type="project" value="UniProtKB-KW"/>
</dbReference>
<comment type="caution">
    <text evidence="2">The sequence shown here is derived from an EMBL/GenBank/DDBJ whole genome shotgun (WGS) entry which is preliminary data.</text>
</comment>
<dbReference type="SUPFAM" id="SSF52540">
    <property type="entry name" value="P-loop containing nucleoside triphosphate hydrolases"/>
    <property type="match status" value="1"/>
</dbReference>
<dbReference type="EMBL" id="AZQP01000046">
    <property type="protein sequence ID" value="EYE87608.1"/>
    <property type="molecule type" value="Genomic_DNA"/>
</dbReference>
<feature type="domain" description="BREX system Lon protease-like BrxL N-terminal" evidence="1">
    <location>
        <begin position="17"/>
        <end position="147"/>
    </location>
</feature>
<dbReference type="Proteomes" id="UP000019681">
    <property type="component" value="Unassembled WGS sequence"/>
</dbReference>
<keyword evidence="3" id="KW-1185">Reference proteome</keyword>
<dbReference type="AlphaFoldDB" id="A0A017RS90"/>
<dbReference type="GO" id="GO:0006508">
    <property type="term" value="P:proteolysis"/>
    <property type="evidence" value="ECO:0007669"/>
    <property type="project" value="UniProtKB-KW"/>
</dbReference>
<dbReference type="NCBIfam" id="TIGR02688">
    <property type="entry name" value="BREX system Lon protease-like protein BrxL"/>
    <property type="match status" value="1"/>
</dbReference>
<dbReference type="Pfam" id="PF13337">
    <property type="entry name" value="BrxL_ATPase"/>
    <property type="match status" value="1"/>
</dbReference>
<dbReference type="Pfam" id="PF20442">
    <property type="entry name" value="BrxL_N"/>
    <property type="match status" value="1"/>
</dbReference>
<dbReference type="InterPro" id="IPR014061">
    <property type="entry name" value="BrxL-like"/>
</dbReference>
<sequence>MESIDKEISLNTKLNTHFAGRVVRKDLTKKIKEGANVPVYVLEYLLGMYCATDDEDSINEGVERVKKILSNNFVRPDEAEKIKSKIRELGQYTVIDKLTVKLNEKKDFYEAEFSNLGLKGVAIASHYVKEFEKLLAGGIWCILKMNYFYDEEVRDASPFNISNLTPVQMPNLDIEEIFNGRRQFTKEEWIDVLLRSIGMEPTQLENNVKWHLLARMIPLVENNYNLCELGPRGTGKSHIYKEISPNSILISGGQTTVANLFYNMASKKVGLVGLWDVVAFDEVAGITFKDKDGIQIMKDYMASGSFARGREEKNASASMVFVGNINQSVDVLLKTSHLFDPFPEAMAYDSAFFDRMHYYLPGWEIPKYRPEFFTNEYGFITDYIAEFFREMRKRSFSDAIDKYFNLGNNLNQRDVIAVRKTVSGLVKLLYPNGEYTKEDIEEILRYALVGRRRVKEQLKKIGGMEFYDVHFSYIHKENFEEEFVSVPEQGGGKLIPEGMGKPGHIYLVGHGETGMIGVFKIETEVVPVQVSLRERDLALIERLRKA</sequence>
<reference evidence="2 3" key="1">
    <citation type="journal article" date="2014" name="Genome Announc.">
        <title>Draft Genome Sequence of Fervidicella metallireducens Strain AeBT, an Iron-Reducing Thermoanaerobe from the Great Artesian Basin.</title>
        <authorList>
            <person name="Patel B.K."/>
        </authorList>
    </citation>
    <scope>NUCLEOTIDE SEQUENCE [LARGE SCALE GENOMIC DNA]</scope>
    <source>
        <strain evidence="2 3">AeB</strain>
    </source>
</reference>
<gene>
    <name evidence="2" type="ORF">Q428_12445</name>
</gene>
<evidence type="ECO:0000313" key="3">
    <source>
        <dbReference type="Proteomes" id="UP000019681"/>
    </source>
</evidence>
<evidence type="ECO:0000259" key="1">
    <source>
        <dbReference type="Pfam" id="PF20442"/>
    </source>
</evidence>
<keyword evidence="2" id="KW-0378">Hydrolase</keyword>
<dbReference type="STRING" id="1403537.Q428_12445"/>
<dbReference type="NCBIfam" id="TIGR02653">
    <property type="entry name" value="Lon_rel_chp"/>
    <property type="match status" value="1"/>
</dbReference>
<organism evidence="2 3">
    <name type="scientific">Fervidicella metallireducens AeB</name>
    <dbReference type="NCBI Taxonomy" id="1403537"/>
    <lineage>
        <taxon>Bacteria</taxon>
        <taxon>Bacillati</taxon>
        <taxon>Bacillota</taxon>
        <taxon>Clostridia</taxon>
        <taxon>Eubacteriales</taxon>
        <taxon>Clostridiaceae</taxon>
        <taxon>Fervidicella</taxon>
    </lineage>
</organism>
<evidence type="ECO:0000313" key="2">
    <source>
        <dbReference type="EMBL" id="EYE87608.1"/>
    </source>
</evidence>
<accession>A0A017RS90</accession>